<evidence type="ECO:0000313" key="9">
    <source>
        <dbReference type="EMBL" id="CAB4732260.1"/>
    </source>
</evidence>
<feature type="transmembrane region" description="Helical" evidence="5">
    <location>
        <begin position="209"/>
        <end position="230"/>
    </location>
</feature>
<accession>A0A6J7KX75</accession>
<reference evidence="12" key="1">
    <citation type="submission" date="2020-05" db="EMBL/GenBank/DDBJ databases">
        <authorList>
            <person name="Chiriac C."/>
            <person name="Salcher M."/>
            <person name="Ghai R."/>
            <person name="Kavagutti S V."/>
        </authorList>
    </citation>
    <scope>NUCLEOTIDE SEQUENCE</scope>
</reference>
<dbReference type="Gene3D" id="1.20.1740.10">
    <property type="entry name" value="Amino acid/polyamine transporter I"/>
    <property type="match status" value="1"/>
</dbReference>
<dbReference type="EMBL" id="CAFBQY010000018">
    <property type="protein sequence ID" value="CAB5075882.1"/>
    <property type="molecule type" value="Genomic_DNA"/>
</dbReference>
<sequence>MSSTNQQSGSSHAPHRLKRGVLTVPNAIALSAAAMAPVLAVVLNAPAGGAAAGAALPLSFLIAFISCAFVGNTVVQFSRRLPSAGSFYTFNSKGLGSGAGFYTGWLFWIGYAVLAPGLFTAFGAFLHDYVAATFNTDIPWWLFSIGAMAIVFGLSVRSIKASVNVDLALLVIEVVIFLILGATAIALAGDGNTPAVFYPSSAPTGFSGVGLGVVFGILSFIGFDAAATLGEETHHPRRSIPYAITGALGAVGVFYVLLMYSLTAGYGLNDPAKLDAFLKDANPFVTLGAEMTPWLLQPIQLAAIAGIFSCFLAIHNTTVRVMFSMGRDQVLPASLGRVHTNWHSPFRSIVVQTIFTVVVGMGTGIWLGPGATGAYGFTGTIGTVAIVIVYIMSNIALIRYFWRDAERTILKHLILPLLGVTALLYPLYAVSNPNASYPYNLVPWIVLIWLAIGTALFLYYRAKSPQKIAAIGTFVAEEDSDK</sequence>
<evidence type="ECO:0000259" key="6">
    <source>
        <dbReference type="Pfam" id="PF00324"/>
    </source>
</evidence>
<evidence type="ECO:0000313" key="7">
    <source>
        <dbReference type="EMBL" id="CAB4591680.1"/>
    </source>
</evidence>
<evidence type="ECO:0000256" key="2">
    <source>
        <dbReference type="ARBA" id="ARBA00022692"/>
    </source>
</evidence>
<feature type="transmembrane region" description="Helical" evidence="5">
    <location>
        <begin position="168"/>
        <end position="189"/>
    </location>
</feature>
<keyword evidence="2 5" id="KW-0812">Transmembrane</keyword>
<dbReference type="EMBL" id="CAEZUM010000003">
    <property type="protein sequence ID" value="CAB4591680.1"/>
    <property type="molecule type" value="Genomic_DNA"/>
</dbReference>
<protein>
    <submittedName>
        <fullName evidence="12">Unannotated protein</fullName>
    </submittedName>
</protein>
<proteinExistence type="predicted"/>
<evidence type="ECO:0000256" key="5">
    <source>
        <dbReference type="SAM" id="Phobius"/>
    </source>
</evidence>
<feature type="transmembrane region" description="Helical" evidence="5">
    <location>
        <begin position="242"/>
        <end position="262"/>
    </location>
</feature>
<feature type="transmembrane region" description="Helical" evidence="5">
    <location>
        <begin position="409"/>
        <end position="429"/>
    </location>
</feature>
<dbReference type="EMBL" id="CAFBNM010000011">
    <property type="protein sequence ID" value="CAB4959172.1"/>
    <property type="molecule type" value="Genomic_DNA"/>
</dbReference>
<dbReference type="EMBL" id="CAEZYT010000013">
    <property type="protein sequence ID" value="CAB4732260.1"/>
    <property type="molecule type" value="Genomic_DNA"/>
</dbReference>
<dbReference type="Pfam" id="PF00324">
    <property type="entry name" value="AA_permease"/>
    <property type="match status" value="1"/>
</dbReference>
<feature type="transmembrane region" description="Helical" evidence="5">
    <location>
        <begin position="441"/>
        <end position="460"/>
    </location>
</feature>
<dbReference type="AlphaFoldDB" id="A0A6J7KX75"/>
<feature type="transmembrane region" description="Helical" evidence="5">
    <location>
        <begin position="21"/>
        <end position="43"/>
    </location>
</feature>
<comment type="subcellular location">
    <subcellularLocation>
        <location evidence="1">Membrane</location>
        <topology evidence="1">Multi-pass membrane protein</topology>
    </subcellularLocation>
</comment>
<feature type="transmembrane region" description="Helical" evidence="5">
    <location>
        <begin position="349"/>
        <end position="368"/>
    </location>
</feature>
<name>A0A6J7KX75_9ZZZZ</name>
<evidence type="ECO:0000256" key="1">
    <source>
        <dbReference type="ARBA" id="ARBA00004141"/>
    </source>
</evidence>
<organism evidence="12">
    <name type="scientific">freshwater metagenome</name>
    <dbReference type="NCBI Taxonomy" id="449393"/>
    <lineage>
        <taxon>unclassified sequences</taxon>
        <taxon>metagenomes</taxon>
        <taxon>ecological metagenomes</taxon>
    </lineage>
</organism>
<evidence type="ECO:0000256" key="4">
    <source>
        <dbReference type="ARBA" id="ARBA00023136"/>
    </source>
</evidence>
<dbReference type="EMBL" id="CAFAAN010000010">
    <property type="protein sequence ID" value="CAB4808827.1"/>
    <property type="molecule type" value="Genomic_DNA"/>
</dbReference>
<evidence type="ECO:0000313" key="14">
    <source>
        <dbReference type="EMBL" id="CAB5025566.1"/>
    </source>
</evidence>
<evidence type="ECO:0000313" key="11">
    <source>
        <dbReference type="EMBL" id="CAB4843226.1"/>
    </source>
</evidence>
<feature type="transmembrane region" description="Helical" evidence="5">
    <location>
        <begin position="374"/>
        <end position="397"/>
    </location>
</feature>
<evidence type="ECO:0000313" key="8">
    <source>
        <dbReference type="EMBL" id="CAB4667864.1"/>
    </source>
</evidence>
<keyword evidence="4 5" id="KW-0472">Membrane</keyword>
<dbReference type="EMBL" id="CAEZXC010000008">
    <property type="protein sequence ID" value="CAB4667864.1"/>
    <property type="molecule type" value="Genomic_DNA"/>
</dbReference>
<dbReference type="GO" id="GO:0016020">
    <property type="term" value="C:membrane"/>
    <property type="evidence" value="ECO:0007669"/>
    <property type="project" value="UniProtKB-SubCell"/>
</dbReference>
<feature type="transmembrane region" description="Helical" evidence="5">
    <location>
        <begin position="138"/>
        <end position="156"/>
    </location>
</feature>
<evidence type="ECO:0000256" key="3">
    <source>
        <dbReference type="ARBA" id="ARBA00022989"/>
    </source>
</evidence>
<dbReference type="EMBL" id="CAFAZW010000015">
    <property type="protein sequence ID" value="CAB4843226.1"/>
    <property type="molecule type" value="Genomic_DNA"/>
</dbReference>
<gene>
    <name evidence="7" type="ORF">UFOPK1824_00101</name>
    <name evidence="8" type="ORF">UFOPK2340_00230</name>
    <name evidence="9" type="ORF">UFOPK2772_00402</name>
    <name evidence="10" type="ORF">UFOPK3027_01168</name>
    <name evidence="11" type="ORF">UFOPK3256_01017</name>
    <name evidence="12" type="ORF">UFOPK3827_01113</name>
    <name evidence="13" type="ORF">UFOPK3982_01253</name>
    <name evidence="14" type="ORF">UFOPK4120_01136</name>
    <name evidence="15" type="ORF">UFOPK4404_01351</name>
</gene>
<evidence type="ECO:0000313" key="10">
    <source>
        <dbReference type="EMBL" id="CAB4808827.1"/>
    </source>
</evidence>
<dbReference type="EMBL" id="CAFBOO010000012">
    <property type="protein sequence ID" value="CAB4992505.1"/>
    <property type="molecule type" value="Genomic_DNA"/>
</dbReference>
<dbReference type="PIRSF" id="PIRSF006060">
    <property type="entry name" value="AA_transporter"/>
    <property type="match status" value="1"/>
</dbReference>
<evidence type="ECO:0000313" key="15">
    <source>
        <dbReference type="EMBL" id="CAB5075882.1"/>
    </source>
</evidence>
<dbReference type="PANTHER" id="PTHR42770">
    <property type="entry name" value="AMINO ACID TRANSPORTER-RELATED"/>
    <property type="match status" value="1"/>
</dbReference>
<dbReference type="InterPro" id="IPR004841">
    <property type="entry name" value="AA-permease/SLC12A_dom"/>
</dbReference>
<dbReference type="GO" id="GO:0055085">
    <property type="term" value="P:transmembrane transport"/>
    <property type="evidence" value="ECO:0007669"/>
    <property type="project" value="InterPro"/>
</dbReference>
<evidence type="ECO:0000313" key="13">
    <source>
        <dbReference type="EMBL" id="CAB4992505.1"/>
    </source>
</evidence>
<dbReference type="PANTHER" id="PTHR42770:SF16">
    <property type="entry name" value="AMINO ACID PERMEASE"/>
    <property type="match status" value="1"/>
</dbReference>
<dbReference type="EMBL" id="CAFBPO010000014">
    <property type="protein sequence ID" value="CAB5025566.1"/>
    <property type="molecule type" value="Genomic_DNA"/>
</dbReference>
<feature type="transmembrane region" description="Helical" evidence="5">
    <location>
        <begin position="49"/>
        <end position="71"/>
    </location>
</feature>
<feature type="transmembrane region" description="Helical" evidence="5">
    <location>
        <begin position="105"/>
        <end position="126"/>
    </location>
</feature>
<feature type="domain" description="Amino acid permease/ SLC12A" evidence="6">
    <location>
        <begin position="37"/>
        <end position="427"/>
    </location>
</feature>
<evidence type="ECO:0000313" key="12">
    <source>
        <dbReference type="EMBL" id="CAB4959172.1"/>
    </source>
</evidence>
<feature type="transmembrane region" description="Helical" evidence="5">
    <location>
        <begin position="294"/>
        <end position="314"/>
    </location>
</feature>
<dbReference type="InterPro" id="IPR050367">
    <property type="entry name" value="APC_superfamily"/>
</dbReference>
<keyword evidence="3 5" id="KW-1133">Transmembrane helix</keyword>